<dbReference type="Proteomes" id="UP000290218">
    <property type="component" value="Unassembled WGS sequence"/>
</dbReference>
<name>A0A4Q1C659_9BACT</name>
<evidence type="ECO:0000259" key="1">
    <source>
        <dbReference type="Pfam" id="PF26300"/>
    </source>
</evidence>
<reference evidence="2 3" key="1">
    <citation type="submission" date="2019-01" db="EMBL/GenBank/DDBJ databases">
        <title>Lacunisphaera sp. strain TWA-58.</title>
        <authorList>
            <person name="Chen W.-M."/>
        </authorList>
    </citation>
    <scope>NUCLEOTIDE SEQUENCE [LARGE SCALE GENOMIC DNA]</scope>
    <source>
        <strain evidence="2 3">TWA-58</strain>
    </source>
</reference>
<evidence type="ECO:0000313" key="3">
    <source>
        <dbReference type="Proteomes" id="UP000290218"/>
    </source>
</evidence>
<feature type="domain" description="PPi-type phosphoenolpyruvate carboxykinase lobe 2" evidence="1">
    <location>
        <begin position="470"/>
        <end position="579"/>
    </location>
</feature>
<gene>
    <name evidence="2" type="ORF">ESB00_00100</name>
</gene>
<evidence type="ECO:0000313" key="2">
    <source>
        <dbReference type="EMBL" id="RXK54343.1"/>
    </source>
</evidence>
<accession>A0A4Q1C659</accession>
<comment type="caution">
    <text evidence="2">The sequence shown here is derived from an EMBL/GenBank/DDBJ whole genome shotgun (WGS) entry which is preliminary data.</text>
</comment>
<dbReference type="Pfam" id="PF26300">
    <property type="entry name" value="PEPCK_PPi_lobe_2"/>
    <property type="match status" value="1"/>
</dbReference>
<organism evidence="2 3">
    <name type="scientific">Oleiharenicola lentus</name>
    <dbReference type="NCBI Taxonomy" id="2508720"/>
    <lineage>
        <taxon>Bacteria</taxon>
        <taxon>Pseudomonadati</taxon>
        <taxon>Verrucomicrobiota</taxon>
        <taxon>Opitutia</taxon>
        <taxon>Opitutales</taxon>
        <taxon>Opitutaceae</taxon>
        <taxon>Oleiharenicola</taxon>
    </lineage>
</organism>
<protein>
    <recommendedName>
        <fullName evidence="1">PPi-type phosphoenolpyruvate carboxykinase lobe 2 domain-containing protein</fullName>
    </recommendedName>
</protein>
<dbReference type="AlphaFoldDB" id="A0A4Q1C659"/>
<keyword evidence="3" id="KW-1185">Reference proteome</keyword>
<dbReference type="EMBL" id="SDHX01000001">
    <property type="protein sequence ID" value="RXK54343.1"/>
    <property type="molecule type" value="Genomic_DNA"/>
</dbReference>
<dbReference type="InterPro" id="IPR058710">
    <property type="entry name" value="PEPCK_lobe_2"/>
</dbReference>
<dbReference type="RefSeq" id="WP_129045708.1">
    <property type="nucleotide sequence ID" value="NZ_SDHX01000001.1"/>
</dbReference>
<dbReference type="OrthoDB" id="366044at2"/>
<proteinExistence type="predicted"/>
<sequence length="1102" mass="122340">MNHDMNRNDLTPQINAQLSELAPLRERRPAPVDLRIQAWLDRTFAAHGPVPKLPARTFTLDRPGMARELSLPREGDSCDSPLLKSYRLRNGVLHNPASDRRTTQGVFHIVEGGLPVPDDKLGVPPVAFVRMLERALKPPADIATLPYNAADGLGTTCFVSLLLRPLVVPAVPGFCTEKRYEVRFFVPGSLVSNLDFVESIFGNAGDPTLPENDSALNPDGWTGHSGCVILAPHLTGCLKKELGLPHYDQATERQRRDGMCWKKEDERYNNGSAFKVCARDAAGVVVTLIADNYYGYCKKEVKTQISYSANLFGLAEEEHAGGALVYPTYDLGEEFSGNLHVKSRGHSFTEVAERYASLMDVKPEGYAVDREYPDILYVPEDVSFDLVAQTVTWNWNGQPQKLPLMAGRTYVRPSGYKVHIEQPPGHSAWHLVGTVAEGTLCHKPCTVSGGGKSEISKPISDAILPGPVFVADFDQDMDRVAALISRDYSTRFRDPAKRGSDARPILSPERSLGSVIKLLTPADREYTDDYNAWLRTISQYIKEIVFVVKRHYCPSWGDDWRSHFSVDLLNGNPGNELKCDNRKLSASYLRIGYDADGAWRVFGLREDYHPAYKIQMEDDITASVIVPGTTPSEPSLKYVENCETRLFQRPDEAIHRGYDKLTEKELAQPGNFISNFEPLDRTAAQALVDEAIGFSKFTEPMKQLVRAAAAGEPGPAWFVSSAHPRIVDGKPSKNPRYLQLRPDLVDARGVHLSRMATRLHRRLAADAPVHTPVDAVVPGRRNNPPEPAARIRSLAVYNPIHHMELPELFMEYISSMTGKSPSTTGAGSEGALTKGPFNCLPAIIDLNAALVSQILTAQPAFISAAGYVGPKCRMDHDVSLLIPEVWSRMTAAERDPKFLYEHGYLEQCQDYEWEGRQVKASRLGYRITGKFARVFFGRVFTHPHSVFTTEMLRPEQQDMATFADGMDNICATHERVAKSYFADGTIELACPPLKALLHVMAHGHYEGKDTTAPEIRALFERDAMLASDWYAARLKVKQQADIALWTRHVQTLEKFTADTGNAAVAKKLGLADRLTVARAELVKVTAPAYLDSLKGTLGRQPL</sequence>